<dbReference type="GO" id="GO:0000150">
    <property type="term" value="F:DNA strand exchange activity"/>
    <property type="evidence" value="ECO:0007669"/>
    <property type="project" value="InterPro"/>
</dbReference>
<dbReference type="OrthoDB" id="1915887at2759"/>
<comment type="similarity">
    <text evidence="2">Belongs to the pyridoxal phosphate-binding protein YggS/PROSC family.</text>
</comment>
<dbReference type="PROSITE" id="PS00397">
    <property type="entry name" value="RECOMBINASES_1"/>
    <property type="match status" value="1"/>
</dbReference>
<dbReference type="PROSITE" id="PS01211">
    <property type="entry name" value="UPF0001"/>
    <property type="match status" value="1"/>
</dbReference>
<dbReference type="FunFam" id="3.20.20.10:FF:000007">
    <property type="entry name" value="Pyridoxal phosphate homeostasis protein"/>
    <property type="match status" value="1"/>
</dbReference>
<gene>
    <name evidence="4" type="ORF">PHET_08678</name>
</gene>
<sequence>MNLIGKNLSDVIRCMEEAYARVSTKGQRPPRLVAVSKEKPVEYVVEAYNHGQRHFGENKVLSLLEKSTSAKIKEYCPDIKWHFIGRIQSNKIKQLAGVHNLFMVETVDSIKHAQALSTAWGLVSSTPLAVMLQVNTSGEQQKGGVNPENVLELFQAVLSSCTMLKVVGLMCIGSFGVDNSKAPNPDFLELVRCRGLLCNEYNISENDLELSMGMSNDFEHAILLGSTNVRVGTTIFGERLN</sequence>
<dbReference type="Proteomes" id="UP000748531">
    <property type="component" value="Unassembled WGS sequence"/>
</dbReference>
<organism evidence="4 5">
    <name type="scientific">Paragonimus heterotremus</name>
    <dbReference type="NCBI Taxonomy" id="100268"/>
    <lineage>
        <taxon>Eukaryota</taxon>
        <taxon>Metazoa</taxon>
        <taxon>Spiralia</taxon>
        <taxon>Lophotrochozoa</taxon>
        <taxon>Platyhelminthes</taxon>
        <taxon>Trematoda</taxon>
        <taxon>Digenea</taxon>
        <taxon>Plagiorchiida</taxon>
        <taxon>Troglotremata</taxon>
        <taxon>Troglotrematidae</taxon>
        <taxon>Paragonimus</taxon>
    </lineage>
</organism>
<proteinExistence type="inferred from homology"/>
<dbReference type="HAMAP" id="MF_02087">
    <property type="entry name" value="PLP_homeostasis"/>
    <property type="match status" value="1"/>
</dbReference>
<accession>A0A8J4TBH8</accession>
<protein>
    <recommendedName>
        <fullName evidence="2">Pyridoxal phosphate homeostasis protein</fullName>
        <shortName evidence="2">PLP homeostasis protein</shortName>
    </recommendedName>
</protein>
<dbReference type="PANTHER" id="PTHR10146">
    <property type="entry name" value="PROLINE SYNTHETASE CO-TRANSCRIBED BACTERIAL HOMOLOG PROTEIN"/>
    <property type="match status" value="1"/>
</dbReference>
<dbReference type="PANTHER" id="PTHR10146:SF14">
    <property type="entry name" value="PYRIDOXAL PHOSPHATE HOMEOSTASIS PROTEIN"/>
    <property type="match status" value="1"/>
</dbReference>
<dbReference type="SUPFAM" id="SSF51419">
    <property type="entry name" value="PLP-binding barrel"/>
    <property type="match status" value="1"/>
</dbReference>
<evidence type="ECO:0000256" key="1">
    <source>
        <dbReference type="ARBA" id="ARBA00022898"/>
    </source>
</evidence>
<dbReference type="InterPro" id="IPR006118">
    <property type="entry name" value="Recombinase_CS"/>
</dbReference>
<comment type="caution">
    <text evidence="4">The sequence shown here is derived from an EMBL/GenBank/DDBJ whole genome shotgun (WGS) entry which is preliminary data.</text>
</comment>
<reference evidence="4" key="1">
    <citation type="submission" date="2019-05" db="EMBL/GenBank/DDBJ databases">
        <title>Annotation for the trematode Paragonimus heterotremus.</title>
        <authorList>
            <person name="Choi Y.-J."/>
        </authorList>
    </citation>
    <scope>NUCLEOTIDE SEQUENCE</scope>
    <source>
        <strain evidence="4">LC</strain>
    </source>
</reference>
<evidence type="ECO:0000256" key="3">
    <source>
        <dbReference type="PIRSR" id="PIRSR004848-1"/>
    </source>
</evidence>
<keyword evidence="5" id="KW-1185">Reference proteome</keyword>
<dbReference type="PIRSF" id="PIRSF004848">
    <property type="entry name" value="YBL036c_PLPDEIII"/>
    <property type="match status" value="1"/>
</dbReference>
<evidence type="ECO:0000313" key="5">
    <source>
        <dbReference type="Proteomes" id="UP000748531"/>
    </source>
</evidence>
<dbReference type="CDD" id="cd06822">
    <property type="entry name" value="PLPDE_III_YBL036c_euk"/>
    <property type="match status" value="1"/>
</dbReference>
<feature type="modified residue" description="N6-(pyridoxal phosphate)lysine" evidence="2 3">
    <location>
        <position position="37"/>
    </location>
</feature>
<dbReference type="Gene3D" id="3.20.20.10">
    <property type="entry name" value="Alanine racemase"/>
    <property type="match status" value="1"/>
</dbReference>
<dbReference type="InterPro" id="IPR029066">
    <property type="entry name" value="PLP-binding_barrel"/>
</dbReference>
<keyword evidence="1 2" id="KW-0663">Pyridoxal phosphate</keyword>
<dbReference type="EMBL" id="LUCH01005712">
    <property type="protein sequence ID" value="KAF5397842.1"/>
    <property type="molecule type" value="Genomic_DNA"/>
</dbReference>
<dbReference type="InterPro" id="IPR011078">
    <property type="entry name" value="PyrdxlP_homeostasis"/>
</dbReference>
<comment type="function">
    <text evidence="2">Pyridoxal 5'-phosphate (PLP)-binding protein, which may be involved in intracellular homeostatic regulation of pyridoxal 5'-phosphate (PLP), the active form of vitamin B6.</text>
</comment>
<name>A0A8J4TBH8_9TREM</name>
<evidence type="ECO:0000313" key="4">
    <source>
        <dbReference type="EMBL" id="KAF5397842.1"/>
    </source>
</evidence>
<evidence type="ECO:0000256" key="2">
    <source>
        <dbReference type="HAMAP-Rule" id="MF_03225"/>
    </source>
</evidence>
<dbReference type="GO" id="GO:0030170">
    <property type="term" value="F:pyridoxal phosphate binding"/>
    <property type="evidence" value="ECO:0007669"/>
    <property type="project" value="UniProtKB-UniRule"/>
</dbReference>
<dbReference type="AlphaFoldDB" id="A0A8J4TBH8"/>
<comment type="cofactor">
    <cofactor evidence="3">
        <name>pyridoxal 5'-phosphate</name>
        <dbReference type="ChEBI" id="CHEBI:597326"/>
    </cofactor>
</comment>
<dbReference type="NCBIfam" id="TIGR00044">
    <property type="entry name" value="YggS family pyridoxal phosphate-dependent enzyme"/>
    <property type="match status" value="1"/>
</dbReference>